<dbReference type="SMART" id="SM00220">
    <property type="entry name" value="S_TKc"/>
    <property type="match status" value="1"/>
</dbReference>
<protein>
    <recommendedName>
        <fullName evidence="1">Protein kinase domain-containing protein</fullName>
    </recommendedName>
</protein>
<organism evidence="2 3">
    <name type="scientific">Tritrichomonas musculus</name>
    <dbReference type="NCBI Taxonomy" id="1915356"/>
    <lineage>
        <taxon>Eukaryota</taxon>
        <taxon>Metamonada</taxon>
        <taxon>Parabasalia</taxon>
        <taxon>Tritrichomonadida</taxon>
        <taxon>Tritrichomonadidae</taxon>
        <taxon>Tritrichomonas</taxon>
    </lineage>
</organism>
<proteinExistence type="predicted"/>
<dbReference type="PANTHER" id="PTHR44167:SF24">
    <property type="entry name" value="SERINE_THREONINE-PROTEIN KINASE CHK2"/>
    <property type="match status" value="1"/>
</dbReference>
<dbReference type="Proteomes" id="UP001470230">
    <property type="component" value="Unassembled WGS sequence"/>
</dbReference>
<dbReference type="Gene3D" id="1.10.510.10">
    <property type="entry name" value="Transferase(Phosphotransferase) domain 1"/>
    <property type="match status" value="1"/>
</dbReference>
<feature type="domain" description="Protein kinase" evidence="1">
    <location>
        <begin position="26"/>
        <end position="294"/>
    </location>
</feature>
<dbReference type="InterPro" id="IPR000719">
    <property type="entry name" value="Prot_kinase_dom"/>
</dbReference>
<sequence>MNQSKNYYIPRKDKYILLINDNQSVYKVFGKIQQNSKNLIYVGTKRGDNDSKLKSDEKPEFVLKLFKIDEDQRVEDFMREKSILDLFQGFTEIIHYEVPINLDFQNNEFILIPMKFYKYNDLATYLYFNLAFKFSDDFIKEVSYTILNILKLLKNRFIVHNDIKFENFLLSSINPLELILTDFETSEMISKEKSTLFGGTDVFSAPEFLRQEPHDFASDIWSFGVNLYFAFSKEYPFQIKATDNREAILKKIETKKLVRPLKVSNEAWELISKILVIDPSRRITVEDALYLKWFKNMEYKQKQANNSCGSNIANTNFTNEITDY</sequence>
<dbReference type="SUPFAM" id="SSF56112">
    <property type="entry name" value="Protein kinase-like (PK-like)"/>
    <property type="match status" value="1"/>
</dbReference>
<dbReference type="InterPro" id="IPR008271">
    <property type="entry name" value="Ser/Thr_kinase_AS"/>
</dbReference>
<evidence type="ECO:0000259" key="1">
    <source>
        <dbReference type="PROSITE" id="PS50011"/>
    </source>
</evidence>
<dbReference type="PROSITE" id="PS00108">
    <property type="entry name" value="PROTEIN_KINASE_ST"/>
    <property type="match status" value="1"/>
</dbReference>
<dbReference type="InterPro" id="IPR011009">
    <property type="entry name" value="Kinase-like_dom_sf"/>
</dbReference>
<accession>A0ABR2KB92</accession>
<reference evidence="2 3" key="1">
    <citation type="submission" date="2024-04" db="EMBL/GenBank/DDBJ databases">
        <title>Tritrichomonas musculus Genome.</title>
        <authorList>
            <person name="Alves-Ferreira E."/>
            <person name="Grigg M."/>
            <person name="Lorenzi H."/>
            <person name="Galac M."/>
        </authorList>
    </citation>
    <scope>NUCLEOTIDE SEQUENCE [LARGE SCALE GENOMIC DNA]</scope>
    <source>
        <strain evidence="2 3">EAF2021</strain>
    </source>
</reference>
<dbReference type="PANTHER" id="PTHR44167">
    <property type="entry name" value="OVARIAN-SPECIFIC SERINE/THREONINE-PROTEIN KINASE LOK-RELATED"/>
    <property type="match status" value="1"/>
</dbReference>
<name>A0ABR2KB92_9EUKA</name>
<evidence type="ECO:0000313" key="3">
    <source>
        <dbReference type="Proteomes" id="UP001470230"/>
    </source>
</evidence>
<dbReference type="Pfam" id="PF00069">
    <property type="entry name" value="Pkinase"/>
    <property type="match status" value="1"/>
</dbReference>
<dbReference type="PROSITE" id="PS50011">
    <property type="entry name" value="PROTEIN_KINASE_DOM"/>
    <property type="match status" value="1"/>
</dbReference>
<keyword evidence="3" id="KW-1185">Reference proteome</keyword>
<evidence type="ECO:0000313" key="2">
    <source>
        <dbReference type="EMBL" id="KAK8888382.1"/>
    </source>
</evidence>
<comment type="caution">
    <text evidence="2">The sequence shown here is derived from an EMBL/GenBank/DDBJ whole genome shotgun (WGS) entry which is preliminary data.</text>
</comment>
<gene>
    <name evidence="2" type="ORF">M9Y10_039452</name>
</gene>
<dbReference type="EMBL" id="JAPFFF010000006">
    <property type="protein sequence ID" value="KAK8888382.1"/>
    <property type="molecule type" value="Genomic_DNA"/>
</dbReference>